<dbReference type="STRING" id="55544.A0A4D9E1F9"/>
<dbReference type="SUPFAM" id="SSF53137">
    <property type="entry name" value="Translational machinery components"/>
    <property type="match status" value="1"/>
</dbReference>
<protein>
    <submittedName>
        <fullName evidence="4">Cell death-inducing p53-target protein 1</fullName>
    </submittedName>
</protein>
<evidence type="ECO:0000313" key="5">
    <source>
        <dbReference type="Proteomes" id="UP000297703"/>
    </source>
</evidence>
<dbReference type="GO" id="GO:0006412">
    <property type="term" value="P:translation"/>
    <property type="evidence" value="ECO:0007669"/>
    <property type="project" value="InterPro"/>
</dbReference>
<dbReference type="InterPro" id="IPR036967">
    <property type="entry name" value="Ribosomal_uS11_sf"/>
</dbReference>
<keyword evidence="5" id="KW-1185">Reference proteome</keyword>
<dbReference type="AlphaFoldDB" id="A0A4D9E1F9"/>
<gene>
    <name evidence="4" type="ORF">DR999_PMT12952</name>
</gene>
<dbReference type="Gene3D" id="3.30.420.80">
    <property type="entry name" value="Ribosomal protein S11"/>
    <property type="match status" value="1"/>
</dbReference>
<dbReference type="OrthoDB" id="1677536at2759"/>
<dbReference type="GO" id="GO:1990904">
    <property type="term" value="C:ribonucleoprotein complex"/>
    <property type="evidence" value="ECO:0007669"/>
    <property type="project" value="UniProtKB-KW"/>
</dbReference>
<dbReference type="Pfam" id="PF00411">
    <property type="entry name" value="Ribosomal_S11"/>
    <property type="match status" value="1"/>
</dbReference>
<accession>A0A4D9E1F9</accession>
<reference evidence="4 5" key="2">
    <citation type="submission" date="2019-04" db="EMBL/GenBank/DDBJ databases">
        <title>The genome sequence of big-headed turtle.</title>
        <authorList>
            <person name="Gong S."/>
        </authorList>
    </citation>
    <scope>NUCLEOTIDE SEQUENCE [LARGE SCALE GENOMIC DNA]</scope>
    <source>
        <strain evidence="4">DO16091913</strain>
        <tissue evidence="4">Muscle</tissue>
    </source>
</reference>
<sequence>MKVKANRDESSPYAAMFAAQDVAQRCKELGITALHIKLNEDPAVGTLLAILLSVHEDKQNSTHFSRAVLSLQQS</sequence>
<name>A0A4D9E1F9_9SAUR</name>
<evidence type="ECO:0000256" key="2">
    <source>
        <dbReference type="ARBA" id="ARBA00022980"/>
    </source>
</evidence>
<dbReference type="GO" id="GO:0003735">
    <property type="term" value="F:structural constituent of ribosome"/>
    <property type="evidence" value="ECO:0007669"/>
    <property type="project" value="InterPro"/>
</dbReference>
<keyword evidence="3" id="KW-0687">Ribonucleoprotein</keyword>
<keyword evidence="2" id="KW-0689">Ribosomal protein</keyword>
<comment type="caution">
    <text evidence="4">The sequence shown here is derived from an EMBL/GenBank/DDBJ whole genome shotgun (WGS) entry which is preliminary data.</text>
</comment>
<comment type="similarity">
    <text evidence="1">Belongs to the universal ribosomal protein uS11 family.</text>
</comment>
<organism evidence="4 5">
    <name type="scientific">Platysternon megacephalum</name>
    <name type="common">big-headed turtle</name>
    <dbReference type="NCBI Taxonomy" id="55544"/>
    <lineage>
        <taxon>Eukaryota</taxon>
        <taxon>Metazoa</taxon>
        <taxon>Chordata</taxon>
        <taxon>Craniata</taxon>
        <taxon>Vertebrata</taxon>
        <taxon>Euteleostomi</taxon>
        <taxon>Archelosauria</taxon>
        <taxon>Testudinata</taxon>
        <taxon>Testudines</taxon>
        <taxon>Cryptodira</taxon>
        <taxon>Durocryptodira</taxon>
        <taxon>Testudinoidea</taxon>
        <taxon>Platysternidae</taxon>
        <taxon>Platysternon</taxon>
    </lineage>
</organism>
<dbReference type="InterPro" id="IPR001971">
    <property type="entry name" value="Ribosomal_uS11"/>
</dbReference>
<dbReference type="PANTHER" id="PTHR11759">
    <property type="entry name" value="40S RIBOSOMAL PROTEIN S14/30S RIBOSOMAL PROTEIN S11"/>
    <property type="match status" value="1"/>
</dbReference>
<proteinExistence type="inferred from homology"/>
<dbReference type="Proteomes" id="UP000297703">
    <property type="component" value="Unassembled WGS sequence"/>
</dbReference>
<dbReference type="GO" id="GO:0005840">
    <property type="term" value="C:ribosome"/>
    <property type="evidence" value="ECO:0007669"/>
    <property type="project" value="UniProtKB-KW"/>
</dbReference>
<evidence type="ECO:0000313" key="4">
    <source>
        <dbReference type="EMBL" id="TFK04551.1"/>
    </source>
</evidence>
<reference evidence="4 5" key="1">
    <citation type="submission" date="2019-04" db="EMBL/GenBank/DDBJ databases">
        <title>Draft genome of the big-headed turtle Platysternon megacephalum.</title>
        <authorList>
            <person name="Gong S."/>
        </authorList>
    </citation>
    <scope>NUCLEOTIDE SEQUENCE [LARGE SCALE GENOMIC DNA]</scope>
    <source>
        <strain evidence="4">DO16091913</strain>
        <tissue evidence="4">Muscle</tissue>
    </source>
</reference>
<dbReference type="EMBL" id="QXTE01000135">
    <property type="protein sequence ID" value="TFK04551.1"/>
    <property type="molecule type" value="Genomic_DNA"/>
</dbReference>
<evidence type="ECO:0000256" key="1">
    <source>
        <dbReference type="ARBA" id="ARBA00006194"/>
    </source>
</evidence>
<evidence type="ECO:0000256" key="3">
    <source>
        <dbReference type="ARBA" id="ARBA00023274"/>
    </source>
</evidence>